<feature type="region of interest" description="Disordered" evidence="1">
    <location>
        <begin position="68"/>
        <end position="93"/>
    </location>
</feature>
<evidence type="ECO:0000256" key="1">
    <source>
        <dbReference type="SAM" id="MobiDB-lite"/>
    </source>
</evidence>
<proteinExistence type="predicted"/>
<organism evidence="2 3">
    <name type="scientific">Dreissena polymorpha</name>
    <name type="common">Zebra mussel</name>
    <name type="synonym">Mytilus polymorpha</name>
    <dbReference type="NCBI Taxonomy" id="45954"/>
    <lineage>
        <taxon>Eukaryota</taxon>
        <taxon>Metazoa</taxon>
        <taxon>Spiralia</taxon>
        <taxon>Lophotrochozoa</taxon>
        <taxon>Mollusca</taxon>
        <taxon>Bivalvia</taxon>
        <taxon>Autobranchia</taxon>
        <taxon>Heteroconchia</taxon>
        <taxon>Euheterodonta</taxon>
        <taxon>Imparidentia</taxon>
        <taxon>Neoheterodontei</taxon>
        <taxon>Myida</taxon>
        <taxon>Dreissenoidea</taxon>
        <taxon>Dreissenidae</taxon>
        <taxon>Dreissena</taxon>
    </lineage>
</organism>
<dbReference type="Proteomes" id="UP000828390">
    <property type="component" value="Unassembled WGS sequence"/>
</dbReference>
<reference evidence="2" key="1">
    <citation type="journal article" date="2019" name="bioRxiv">
        <title>The Genome of the Zebra Mussel, Dreissena polymorpha: A Resource for Invasive Species Research.</title>
        <authorList>
            <person name="McCartney M.A."/>
            <person name="Auch B."/>
            <person name="Kono T."/>
            <person name="Mallez S."/>
            <person name="Zhang Y."/>
            <person name="Obille A."/>
            <person name="Becker A."/>
            <person name="Abrahante J.E."/>
            <person name="Garbe J."/>
            <person name="Badalamenti J.P."/>
            <person name="Herman A."/>
            <person name="Mangelson H."/>
            <person name="Liachko I."/>
            <person name="Sullivan S."/>
            <person name="Sone E.D."/>
            <person name="Koren S."/>
            <person name="Silverstein K.A.T."/>
            <person name="Beckman K.B."/>
            <person name="Gohl D.M."/>
        </authorList>
    </citation>
    <scope>NUCLEOTIDE SEQUENCE</scope>
    <source>
        <strain evidence="2">Duluth1</strain>
        <tissue evidence="2">Whole animal</tissue>
    </source>
</reference>
<sequence>MLRRYGKVCFKLQHARFPFDSSFTINPTFTYNLNPTPSSKNLNSLDWFDSITPRKLVWSLNQFEDKNDGEPYSVPQKNSTTNRNINDVASGKNTRVNDMKPIHSTSSLKSGSASLTRQFLTDGHERAVNFNYKVTLYGYDPQGPGDDNQRYTKEEVFMI</sequence>
<dbReference type="AlphaFoldDB" id="A0A9D3YDY9"/>
<name>A0A9D3YDY9_DREPO</name>
<evidence type="ECO:0000313" key="3">
    <source>
        <dbReference type="Proteomes" id="UP000828390"/>
    </source>
</evidence>
<keyword evidence="3" id="KW-1185">Reference proteome</keyword>
<evidence type="ECO:0000313" key="2">
    <source>
        <dbReference type="EMBL" id="KAH3696764.1"/>
    </source>
</evidence>
<comment type="caution">
    <text evidence="2">The sequence shown here is derived from an EMBL/GenBank/DDBJ whole genome shotgun (WGS) entry which is preliminary data.</text>
</comment>
<reference evidence="2" key="2">
    <citation type="submission" date="2020-11" db="EMBL/GenBank/DDBJ databases">
        <authorList>
            <person name="McCartney M.A."/>
            <person name="Auch B."/>
            <person name="Kono T."/>
            <person name="Mallez S."/>
            <person name="Becker A."/>
            <person name="Gohl D.M."/>
            <person name="Silverstein K.A.T."/>
            <person name="Koren S."/>
            <person name="Bechman K.B."/>
            <person name="Herman A."/>
            <person name="Abrahante J.E."/>
            <person name="Garbe J."/>
        </authorList>
    </citation>
    <scope>NUCLEOTIDE SEQUENCE</scope>
    <source>
        <strain evidence="2">Duluth1</strain>
        <tissue evidence="2">Whole animal</tissue>
    </source>
</reference>
<dbReference type="EMBL" id="JAIWYP010000016">
    <property type="protein sequence ID" value="KAH3696764.1"/>
    <property type="molecule type" value="Genomic_DNA"/>
</dbReference>
<accession>A0A9D3YDY9</accession>
<gene>
    <name evidence="2" type="ORF">DPMN_084240</name>
</gene>
<feature type="compositionally biased region" description="Polar residues" evidence="1">
    <location>
        <begin position="75"/>
        <end position="93"/>
    </location>
</feature>
<protein>
    <submittedName>
        <fullName evidence="2">Uncharacterized protein</fullName>
    </submittedName>
</protein>